<reference evidence="1" key="1">
    <citation type="submission" date="2022-11" db="EMBL/GenBank/DDBJ databases">
        <title>beta-Carotene-producing bacterium, Jeongeuplla avenae sp. nov., alleviates the salt stress of Arabidopsis seedlings.</title>
        <authorList>
            <person name="Jiang L."/>
            <person name="Lee J."/>
        </authorList>
    </citation>
    <scope>NUCLEOTIDE SEQUENCE</scope>
    <source>
        <strain evidence="1">DY_R2A_6</strain>
    </source>
</reference>
<evidence type="ECO:0000313" key="2">
    <source>
        <dbReference type="Proteomes" id="UP001163223"/>
    </source>
</evidence>
<dbReference type="EMBL" id="CP113520">
    <property type="protein sequence ID" value="WAJ31412.1"/>
    <property type="molecule type" value="Genomic_DNA"/>
</dbReference>
<accession>A0ACD4NWX0</accession>
<sequence length="404" mass="43305">MLPLLALMGGCNLVVMNPSGDVAAQQSDLIVVSTLLMLIIIVPVIAATFWFAYRYRASNAQAKYDPDWHHSTGLEVLIWTAPLMIIIALGAVTWISTHLLDPYRPLGRIAPGQPVTPETQTLKVEVVALDWKWMFFYPDYGIATINELAAPVDMPIEFKLTSAAQMTAFYVPALAGMIYTMPGMETTLHAVINEDGVYDGLASHYNGPGFSRMRFKFHGLDQAGFDGWVQKVKAQGEPLTRESYLEVEKPSEGNPPRYFNLVEPGLYQAILGMCVEPGKMCMQEMMAIDAQGGVAENHEANRERLVHDRTGSHEGFGYGSNYGGGGHGGSEAPGATTPASGRESRSEEQPEGMTPDENGPAPAPGENIQDGHAGHGAEGTAPGAPGAPPPAESGSAAPAQLNQQ</sequence>
<protein>
    <submittedName>
        <fullName evidence="1">Ubiquinol oxidase subunit II</fullName>
    </submittedName>
</protein>
<name>A0ACD4NWX0_9HYPH</name>
<gene>
    <name evidence="1" type="primary">cyoA</name>
    <name evidence="1" type="ORF">OXU80_09110</name>
</gene>
<keyword evidence="2" id="KW-1185">Reference proteome</keyword>
<evidence type="ECO:0000313" key="1">
    <source>
        <dbReference type="EMBL" id="WAJ31412.1"/>
    </source>
</evidence>
<dbReference type="Proteomes" id="UP001163223">
    <property type="component" value="Chromosome"/>
</dbReference>
<organism evidence="1 2">
    <name type="scientific">Antarcticirhabdus aurantiaca</name>
    <dbReference type="NCBI Taxonomy" id="2606717"/>
    <lineage>
        <taxon>Bacteria</taxon>
        <taxon>Pseudomonadati</taxon>
        <taxon>Pseudomonadota</taxon>
        <taxon>Alphaproteobacteria</taxon>
        <taxon>Hyphomicrobiales</taxon>
        <taxon>Aurantimonadaceae</taxon>
        <taxon>Antarcticirhabdus</taxon>
    </lineage>
</organism>
<proteinExistence type="predicted"/>